<evidence type="ECO:0000256" key="2">
    <source>
        <dbReference type="ARBA" id="ARBA00009665"/>
    </source>
</evidence>
<dbReference type="PROSITE" id="PS51380">
    <property type="entry name" value="EXS"/>
    <property type="match status" value="1"/>
</dbReference>
<keyword evidence="4 7" id="KW-1133">Transmembrane helix</keyword>
<sequence length="891" mass="101537">MVKFEQQLQRELVPEWQEAYCSYADLKADLTRIKQHRIMGPTYTRTGSLGLLKSLASFKPSNFSGPLSRSGSRAWRPDHMISFSPRGYQSKDIISVNKKWTAQKEVYITELREPLALSPQDKTFFVRLDAQLTEVNKFFRSKEAEYIDRARVLEKQMLALINLEEEMARRGLTTSDCLATRDDHLPAMKEGADELPLLPDGTDKSGGFQVQTFPMQASNGDREHSDDSEEGEQDTVIQDYIFQMSNLKQRRGSCRDAELEIDVPNGSQGSISLIAPGTQSPRSVRFSPVSSDGSSVLPSPRSVLKKVSQFSDDSERAHPGPDNTSAEVEEGEVPDEAGDIPEDDIENQKNQIYKSEKELNHAKRLLRLAFVEFYRGLGLLSSFRSLNMTAFAKILKKYDKTTGWNMSPIYMKEVESSYFVTSSKVHKLMNKVEELYAKHFTDGERKKAISHLRPERKIGSHRTTFFIGLFSGTSVALIISFFFLVDNKNALGRGHTDTAHNYVKNVFPIFSTLMLLWLHILCYAGNVYMWAKTRINYPFIFGFSSGTELRYREVLLLATGLSTFLLAGMNLHIGVTLLIAPEETVNEESIVINHRMVADVIPLLLVLVCLVALFLPFNILYRSSRAFFLGCFRRLASAPFVKVTLPDFFLGDQLTSQVLLFRNLQFMTCYYPTGYFLKGEIGKCDLDDVYRGFGYVVALLPFWWRFLQCLRRYYDEKDTHQLENAGKYMSAIVALELRQAYSNHENLKVLGAFSVITSIIATIYASYWDLCVDWGLLNRKSKNKWLRDKIILQRKSVYFVCIGANIVLRLAWMLSIMRLDRMLGFVQYKNAFNAGLAALEIIRRGIWNFFRASLLTGEGDLVNVCSIENEHLNNVGKYRAVKTVPLPFNND</sequence>
<feature type="transmembrane region" description="Helical" evidence="7">
    <location>
        <begin position="747"/>
        <end position="767"/>
    </location>
</feature>
<comment type="similarity">
    <text evidence="2">Belongs to the SYG1 (TC 2.A.94) family.</text>
</comment>
<evidence type="ECO:0000313" key="10">
    <source>
        <dbReference type="EMBL" id="ABX46617.1"/>
    </source>
</evidence>
<dbReference type="PANTHER" id="PTHR10783">
    <property type="entry name" value="XENOTROPIC AND POLYTROPIC RETROVIRUS RECEPTOR 1-RELATED"/>
    <property type="match status" value="1"/>
</dbReference>
<feature type="domain" description="SPX" evidence="9">
    <location>
        <begin position="2"/>
        <end position="412"/>
    </location>
</feature>
<evidence type="ECO:0000259" key="8">
    <source>
        <dbReference type="PROSITE" id="PS51380"/>
    </source>
</evidence>
<keyword evidence="5 7" id="KW-0472">Membrane</keyword>
<evidence type="ECO:0000259" key="9">
    <source>
        <dbReference type="PROSITE" id="PS51382"/>
    </source>
</evidence>
<evidence type="ECO:0000256" key="7">
    <source>
        <dbReference type="SAM" id="Phobius"/>
    </source>
</evidence>
<name>A9LSG0_PHYPA</name>
<dbReference type="CDD" id="cd14475">
    <property type="entry name" value="SPX_SYG1_like"/>
    <property type="match status" value="1"/>
</dbReference>
<protein>
    <submittedName>
        <fullName evidence="10">PHO1-6</fullName>
    </submittedName>
</protein>
<feature type="transmembrane region" description="Helical" evidence="7">
    <location>
        <begin position="796"/>
        <end position="814"/>
    </location>
</feature>
<dbReference type="Pfam" id="PF03124">
    <property type="entry name" value="EXS"/>
    <property type="match status" value="1"/>
</dbReference>
<evidence type="ECO:0000256" key="6">
    <source>
        <dbReference type="SAM" id="MobiDB-lite"/>
    </source>
</evidence>
<feature type="compositionally biased region" description="Low complexity" evidence="6">
    <location>
        <begin position="280"/>
        <end position="291"/>
    </location>
</feature>
<dbReference type="EMBL" id="EU258930">
    <property type="protein sequence ID" value="ABX46617.1"/>
    <property type="molecule type" value="mRNA"/>
</dbReference>
<proteinExistence type="evidence at transcript level"/>
<feature type="transmembrane region" description="Helical" evidence="7">
    <location>
        <begin position="463"/>
        <end position="485"/>
    </location>
</feature>
<dbReference type="Pfam" id="PF03105">
    <property type="entry name" value="SPX"/>
    <property type="match status" value="1"/>
</dbReference>
<dbReference type="PANTHER" id="PTHR10783:SF103">
    <property type="entry name" value="SOLUTE CARRIER FAMILY 53 MEMBER 1"/>
    <property type="match status" value="1"/>
</dbReference>
<dbReference type="GO" id="GO:0016020">
    <property type="term" value="C:membrane"/>
    <property type="evidence" value="ECO:0007669"/>
    <property type="project" value="UniProtKB-SubCell"/>
</dbReference>
<evidence type="ECO:0000256" key="4">
    <source>
        <dbReference type="ARBA" id="ARBA00022989"/>
    </source>
</evidence>
<dbReference type="PROSITE" id="PS51382">
    <property type="entry name" value="SPX"/>
    <property type="match status" value="1"/>
</dbReference>
<feature type="transmembrane region" description="Helical" evidence="7">
    <location>
        <begin position="554"/>
        <end position="580"/>
    </location>
</feature>
<feature type="transmembrane region" description="Helical" evidence="7">
    <location>
        <begin position="600"/>
        <end position="621"/>
    </location>
</feature>
<dbReference type="InterPro" id="IPR004331">
    <property type="entry name" value="SPX_dom"/>
</dbReference>
<dbReference type="InterPro" id="IPR004342">
    <property type="entry name" value="EXS_C"/>
</dbReference>
<feature type="region of interest" description="Disordered" evidence="6">
    <location>
        <begin position="263"/>
        <end position="345"/>
    </location>
</feature>
<dbReference type="AlphaFoldDB" id="A9LSG0"/>
<comment type="subcellular location">
    <subcellularLocation>
        <location evidence="1">Membrane</location>
        <topology evidence="1">Multi-pass membrane protein</topology>
    </subcellularLocation>
</comment>
<evidence type="ECO:0000256" key="5">
    <source>
        <dbReference type="ARBA" id="ARBA00023136"/>
    </source>
</evidence>
<feature type="compositionally biased region" description="Acidic residues" evidence="6">
    <location>
        <begin position="327"/>
        <end position="345"/>
    </location>
</feature>
<evidence type="ECO:0000256" key="3">
    <source>
        <dbReference type="ARBA" id="ARBA00022692"/>
    </source>
</evidence>
<keyword evidence="3 7" id="KW-0812">Transmembrane</keyword>
<reference evidence="10" key="1">
    <citation type="journal article" date="2008" name="Plant Physiol.">
        <title>Characterization of the PHO1 gene family and the responses to phosphate deficiency of Physcomitrella patens.</title>
        <authorList>
            <person name="Wang Y."/>
            <person name="Secco D."/>
            <person name="Poirier Y."/>
        </authorList>
    </citation>
    <scope>NUCLEOTIDE SEQUENCE</scope>
</reference>
<feature type="domain" description="EXS" evidence="8">
    <location>
        <begin position="685"/>
        <end position="891"/>
    </location>
</feature>
<feature type="transmembrane region" description="Helical" evidence="7">
    <location>
        <begin position="505"/>
        <end position="524"/>
    </location>
</feature>
<accession>A9LSG0</accession>
<evidence type="ECO:0000256" key="1">
    <source>
        <dbReference type="ARBA" id="ARBA00004141"/>
    </source>
</evidence>
<organism evidence="10">
    <name type="scientific">Physcomitrium patens</name>
    <name type="common">Spreading-leaved earth moss</name>
    <name type="synonym">Physcomitrella patens</name>
    <dbReference type="NCBI Taxonomy" id="3218"/>
    <lineage>
        <taxon>Eukaryota</taxon>
        <taxon>Viridiplantae</taxon>
        <taxon>Streptophyta</taxon>
        <taxon>Embryophyta</taxon>
        <taxon>Bryophyta</taxon>
        <taxon>Bryophytina</taxon>
        <taxon>Bryopsida</taxon>
        <taxon>Funariidae</taxon>
        <taxon>Funariales</taxon>
        <taxon>Funariaceae</taxon>
        <taxon>Physcomitrium</taxon>
    </lineage>
</organism>